<reference evidence="1" key="2">
    <citation type="journal article" date="2015" name="Data Brief">
        <title>Shoot transcriptome of the giant reed, Arundo donax.</title>
        <authorList>
            <person name="Barrero R.A."/>
            <person name="Guerrero F.D."/>
            <person name="Moolhuijzen P."/>
            <person name="Goolsby J.A."/>
            <person name="Tidwell J."/>
            <person name="Bellgard S.E."/>
            <person name="Bellgard M.I."/>
        </authorList>
    </citation>
    <scope>NUCLEOTIDE SEQUENCE</scope>
    <source>
        <tissue evidence="1">Shoot tissue taken approximately 20 cm above the soil surface</tissue>
    </source>
</reference>
<dbReference type="AlphaFoldDB" id="A0A0A9BVT0"/>
<name>A0A0A9BVT0_ARUDO</name>
<organism evidence="1">
    <name type="scientific">Arundo donax</name>
    <name type="common">Giant reed</name>
    <name type="synonym">Donax arundinaceus</name>
    <dbReference type="NCBI Taxonomy" id="35708"/>
    <lineage>
        <taxon>Eukaryota</taxon>
        <taxon>Viridiplantae</taxon>
        <taxon>Streptophyta</taxon>
        <taxon>Embryophyta</taxon>
        <taxon>Tracheophyta</taxon>
        <taxon>Spermatophyta</taxon>
        <taxon>Magnoliopsida</taxon>
        <taxon>Liliopsida</taxon>
        <taxon>Poales</taxon>
        <taxon>Poaceae</taxon>
        <taxon>PACMAD clade</taxon>
        <taxon>Arundinoideae</taxon>
        <taxon>Arundineae</taxon>
        <taxon>Arundo</taxon>
    </lineage>
</organism>
<sequence>MISPISIHLGIPFFGTLWCLDLLPLNALEDFLYKSHIQLFSLIGIKLSSSHI</sequence>
<dbReference type="EMBL" id="GBRH01234513">
    <property type="protein sequence ID" value="JAD63382.1"/>
    <property type="molecule type" value="Transcribed_RNA"/>
</dbReference>
<evidence type="ECO:0000313" key="1">
    <source>
        <dbReference type="EMBL" id="JAD63382.1"/>
    </source>
</evidence>
<reference evidence="1" key="1">
    <citation type="submission" date="2014-09" db="EMBL/GenBank/DDBJ databases">
        <authorList>
            <person name="Magalhaes I.L.F."/>
            <person name="Oliveira U."/>
            <person name="Santos F.R."/>
            <person name="Vidigal T.H.D.A."/>
            <person name="Brescovit A.D."/>
            <person name="Santos A.J."/>
        </authorList>
    </citation>
    <scope>NUCLEOTIDE SEQUENCE</scope>
    <source>
        <tissue evidence="1">Shoot tissue taken approximately 20 cm above the soil surface</tissue>
    </source>
</reference>
<protein>
    <submittedName>
        <fullName evidence="1">Uncharacterized protein</fullName>
    </submittedName>
</protein>
<accession>A0A0A9BVT0</accession>
<proteinExistence type="predicted"/>